<accession>A0AA88T1Z7</accession>
<evidence type="ECO:0000313" key="12">
    <source>
        <dbReference type="EMBL" id="KAK2855125.1"/>
    </source>
</evidence>
<gene>
    <name evidence="12" type="ORF">Q7C36_006994</name>
</gene>
<feature type="domain" description="C2H2-type" evidence="11">
    <location>
        <begin position="733"/>
        <end position="760"/>
    </location>
</feature>
<feature type="domain" description="C2H2-type" evidence="11">
    <location>
        <begin position="927"/>
        <end position="954"/>
    </location>
</feature>
<feature type="domain" description="C2H2-type" evidence="11">
    <location>
        <begin position="490"/>
        <end position="517"/>
    </location>
</feature>
<sequence>MAPRRAFLKYQILSELNMLVQVRLYSAAMESSSVYMCFPCYREFPTLEEVLTHQLTCTAENTQPLTVSTALEAAAISAGLPELEAQYVPEVQSERNAILSSDVPRVLYQCADCELLFDALLLWQQHRKLGCGLEPGAEPGAEPEAELESRPEEVAANLVSQAVSQLITDESEVYDDYNDQPVESEGGANHVERVEIFTPVNKELTEISPEGDPHLSLPGSSDLPEEPAPQPPECTEPVQEPSPQVRRRGQKKVKPPSSLLCVECGRCFSLTSELVTHRKTAHNLKEAIHLCNVCGEGFLNTTLFLYHRKQHRSQTLEDEQKEVEVPQLSTALLEASGEGLLLLATAGEGQSLMEITGLERTVSEAVPMPQVEVELDPEIRGEVMQASRDELVPQVVEREQIEETEVEEFVSMEEEVVESRAEPMDEEVVEEKQVETETSNVGMAQTEEAITSVLSAQQTFLCSQCGCSFNAEQELAKHRTNEHGLAEALHSCTECGLEFMSTTHFLYHRREHRKNIPSPSSRLNATLTSLAKHPPLSPALLLRRPENSSESTLPDATLEATAKLSRDWSRTPLPHECPHCGQGFTRRSLLREHVFQHTGEKLFNCNVCNKSFPTPAGLLRHSLCHGPPRSFTCPVCSKTFSQPASLKRHMLIHDEGSEKRGQGRSRGRGRPSGDSCLLTCPDCPASFKLDSQLQLHRLLHTSHPFPCTVCGQAFQRRKELDLHSLVHQDKEPVVCAQCGSQFLNQAVLDVHMQRCTGEPTQRRRYKGHGRGRVGGQLECDMCGHRCVTQDGLDLHRLSHTGQTPLRCPLTPCRKRFASSSSLAQHVVAHCRAPLSKRNTPRRYTCNFCSKEFSYASTFAVHMRTHTDERPFECTHCGKRFRQLPHLQDHERIHSGERPFVCWVCGKSFSVAARLAEHARVHSGERPFACPRCPTAFRSRPNLHKHLRLHASDLVDPISEAIADQDSAVQTILLVQEAASPTSSSGTASTSTSIPIIQEGTLMPEQHGTSVVFLHNNIAVPTVTMPTISVMAGQEVPHTIEFIIEETV</sequence>
<dbReference type="Proteomes" id="UP001187315">
    <property type="component" value="Unassembled WGS sequence"/>
</dbReference>
<feature type="domain" description="C2H2-type" evidence="11">
    <location>
        <begin position="705"/>
        <end position="732"/>
    </location>
</feature>
<dbReference type="SMART" id="SM00355">
    <property type="entry name" value="ZnF_C2H2"/>
    <property type="match status" value="16"/>
</dbReference>
<dbReference type="GO" id="GO:0032502">
    <property type="term" value="P:developmental process"/>
    <property type="evidence" value="ECO:0007669"/>
    <property type="project" value="UniProtKB-ARBA"/>
</dbReference>
<dbReference type="PANTHER" id="PTHR24381:SF445">
    <property type="entry name" value="GASTRULA ZINC FINGER PROTEIN XLCGF28.1-LIKE-RELATED"/>
    <property type="match status" value="1"/>
</dbReference>
<dbReference type="EMBL" id="JAVHJS010000006">
    <property type="protein sequence ID" value="KAK2855125.1"/>
    <property type="molecule type" value="Genomic_DNA"/>
</dbReference>
<feature type="domain" description="C2H2-type" evidence="11">
    <location>
        <begin position="575"/>
        <end position="602"/>
    </location>
</feature>
<feature type="region of interest" description="Disordered" evidence="10">
    <location>
        <begin position="651"/>
        <end position="673"/>
    </location>
</feature>
<dbReference type="FunFam" id="3.30.160.60:FF:000100">
    <property type="entry name" value="Zinc finger 45-like"/>
    <property type="match status" value="1"/>
</dbReference>
<dbReference type="GO" id="GO:0000977">
    <property type="term" value="F:RNA polymerase II transcription regulatory region sequence-specific DNA binding"/>
    <property type="evidence" value="ECO:0007669"/>
    <property type="project" value="TreeGrafter"/>
</dbReference>
<dbReference type="FunFam" id="3.30.160.60:FF:000202">
    <property type="entry name" value="Zinc finger protein 574"/>
    <property type="match status" value="1"/>
</dbReference>
<dbReference type="Gene3D" id="3.30.160.60">
    <property type="entry name" value="Classic Zinc Finger"/>
    <property type="match status" value="11"/>
</dbReference>
<feature type="domain" description="C2H2-type" evidence="11">
    <location>
        <begin position="460"/>
        <end position="483"/>
    </location>
</feature>
<evidence type="ECO:0000256" key="1">
    <source>
        <dbReference type="ARBA" id="ARBA00004123"/>
    </source>
</evidence>
<dbReference type="SUPFAM" id="SSF57667">
    <property type="entry name" value="beta-beta-alpha zinc fingers"/>
    <property type="match status" value="9"/>
</dbReference>
<keyword evidence="7" id="KW-0804">Transcription</keyword>
<evidence type="ECO:0000256" key="3">
    <source>
        <dbReference type="ARBA" id="ARBA00022737"/>
    </source>
</evidence>
<evidence type="ECO:0000256" key="10">
    <source>
        <dbReference type="SAM" id="MobiDB-lite"/>
    </source>
</evidence>
<evidence type="ECO:0000256" key="7">
    <source>
        <dbReference type="ARBA" id="ARBA00023163"/>
    </source>
</evidence>
<feature type="domain" description="C2H2-type" evidence="11">
    <location>
        <begin position="871"/>
        <end position="898"/>
    </location>
</feature>
<feature type="domain" description="C2H2-type" evidence="11">
    <location>
        <begin position="777"/>
        <end position="804"/>
    </location>
</feature>
<feature type="domain" description="C2H2-type" evidence="11">
    <location>
        <begin position="805"/>
        <end position="829"/>
    </location>
</feature>
<feature type="domain" description="C2H2-type" evidence="11">
    <location>
        <begin position="259"/>
        <end position="287"/>
    </location>
</feature>
<evidence type="ECO:0000256" key="9">
    <source>
        <dbReference type="PROSITE-ProRule" id="PRU00042"/>
    </source>
</evidence>
<feature type="domain" description="C2H2-type" evidence="11">
    <location>
        <begin position="631"/>
        <end position="658"/>
    </location>
</feature>
<dbReference type="InterPro" id="IPR013087">
    <property type="entry name" value="Znf_C2H2_type"/>
</dbReference>
<evidence type="ECO:0000313" key="13">
    <source>
        <dbReference type="Proteomes" id="UP001187315"/>
    </source>
</evidence>
<comment type="subcellular location">
    <subcellularLocation>
        <location evidence="1">Nucleus</location>
    </subcellularLocation>
</comment>
<feature type="compositionally biased region" description="Basic and acidic residues" evidence="10">
    <location>
        <begin position="651"/>
        <end position="661"/>
    </location>
</feature>
<dbReference type="PROSITE" id="PS50157">
    <property type="entry name" value="ZINC_FINGER_C2H2_2"/>
    <property type="match status" value="16"/>
</dbReference>
<feature type="domain" description="C2H2-type" evidence="11">
    <location>
        <begin position="843"/>
        <end position="870"/>
    </location>
</feature>
<dbReference type="GO" id="GO:0008270">
    <property type="term" value="F:zinc ion binding"/>
    <property type="evidence" value="ECO:0007669"/>
    <property type="project" value="UniProtKB-KW"/>
</dbReference>
<reference evidence="12" key="1">
    <citation type="submission" date="2023-08" db="EMBL/GenBank/DDBJ databases">
        <title>Pelteobagrus vachellii genome.</title>
        <authorList>
            <person name="Liu H."/>
        </authorList>
    </citation>
    <scope>NUCLEOTIDE SEQUENCE</scope>
    <source>
        <strain evidence="12">PRFRI_2022a</strain>
        <tissue evidence="12">Muscle</tissue>
    </source>
</reference>
<dbReference type="AlphaFoldDB" id="A0AA88T1Z7"/>
<keyword evidence="5" id="KW-0862">Zinc</keyword>
<dbReference type="GO" id="GO:0000981">
    <property type="term" value="F:DNA-binding transcription factor activity, RNA polymerase II-specific"/>
    <property type="evidence" value="ECO:0007669"/>
    <property type="project" value="TreeGrafter"/>
</dbReference>
<dbReference type="GO" id="GO:0005634">
    <property type="term" value="C:nucleus"/>
    <property type="evidence" value="ECO:0007669"/>
    <property type="project" value="UniProtKB-SubCell"/>
</dbReference>
<dbReference type="FunFam" id="3.30.160.60:FF:000060">
    <property type="entry name" value="zinc finger protein 436"/>
    <property type="match status" value="1"/>
</dbReference>
<keyword evidence="8" id="KW-0539">Nucleus</keyword>
<evidence type="ECO:0000256" key="4">
    <source>
        <dbReference type="ARBA" id="ARBA00022771"/>
    </source>
</evidence>
<protein>
    <recommendedName>
        <fullName evidence="11">C2H2-type domain-containing protein</fullName>
    </recommendedName>
</protein>
<feature type="domain" description="C2H2-type" evidence="11">
    <location>
        <begin position="603"/>
        <end position="630"/>
    </location>
</feature>
<name>A0AA88T1Z7_TACVA</name>
<feature type="region of interest" description="Disordered" evidence="10">
    <location>
        <begin position="206"/>
        <end position="252"/>
    </location>
</feature>
<evidence type="ECO:0000256" key="5">
    <source>
        <dbReference type="ARBA" id="ARBA00022833"/>
    </source>
</evidence>
<evidence type="ECO:0000256" key="8">
    <source>
        <dbReference type="ARBA" id="ARBA00023242"/>
    </source>
</evidence>
<proteinExistence type="predicted"/>
<dbReference type="PROSITE" id="PS00028">
    <property type="entry name" value="ZINC_FINGER_C2H2_1"/>
    <property type="match status" value="15"/>
</dbReference>
<comment type="caution">
    <text evidence="12">The sequence shown here is derived from an EMBL/GenBank/DDBJ whole genome shotgun (WGS) entry which is preliminary data.</text>
</comment>
<keyword evidence="3" id="KW-0677">Repeat</keyword>
<feature type="domain" description="C2H2-type" evidence="11">
    <location>
        <begin position="289"/>
        <end position="316"/>
    </location>
</feature>
<dbReference type="FunFam" id="3.30.160.60:FF:001800">
    <property type="entry name" value="Zinc finger protein 467"/>
    <property type="match status" value="1"/>
</dbReference>
<keyword evidence="2" id="KW-0479">Metal-binding</keyword>
<evidence type="ECO:0000256" key="2">
    <source>
        <dbReference type="ARBA" id="ARBA00022723"/>
    </source>
</evidence>
<dbReference type="PANTHER" id="PTHR24381">
    <property type="entry name" value="ZINC FINGER PROTEIN"/>
    <property type="match status" value="1"/>
</dbReference>
<feature type="domain" description="C2H2-type" evidence="11">
    <location>
        <begin position="899"/>
        <end position="926"/>
    </location>
</feature>
<dbReference type="FunFam" id="3.30.160.60:FF:002343">
    <property type="entry name" value="Zinc finger protein 33A"/>
    <property type="match status" value="1"/>
</dbReference>
<keyword evidence="6" id="KW-0805">Transcription regulation</keyword>
<dbReference type="Pfam" id="PF00096">
    <property type="entry name" value="zf-C2H2"/>
    <property type="match status" value="7"/>
</dbReference>
<organism evidence="12 13">
    <name type="scientific">Tachysurus vachellii</name>
    <name type="common">Darkbarbel catfish</name>
    <name type="synonym">Pelteobagrus vachellii</name>
    <dbReference type="NCBI Taxonomy" id="175792"/>
    <lineage>
        <taxon>Eukaryota</taxon>
        <taxon>Metazoa</taxon>
        <taxon>Chordata</taxon>
        <taxon>Craniata</taxon>
        <taxon>Vertebrata</taxon>
        <taxon>Euteleostomi</taxon>
        <taxon>Actinopterygii</taxon>
        <taxon>Neopterygii</taxon>
        <taxon>Teleostei</taxon>
        <taxon>Ostariophysi</taxon>
        <taxon>Siluriformes</taxon>
        <taxon>Bagridae</taxon>
        <taxon>Tachysurus</taxon>
    </lineage>
</organism>
<keyword evidence="13" id="KW-1185">Reference proteome</keyword>
<dbReference type="InterPro" id="IPR036236">
    <property type="entry name" value="Znf_C2H2_sf"/>
</dbReference>
<keyword evidence="4 9" id="KW-0863">Zinc-finger</keyword>
<evidence type="ECO:0000256" key="6">
    <source>
        <dbReference type="ARBA" id="ARBA00023015"/>
    </source>
</evidence>
<feature type="domain" description="C2H2-type" evidence="11">
    <location>
        <begin position="678"/>
        <end position="705"/>
    </location>
</feature>
<evidence type="ECO:0000259" key="11">
    <source>
        <dbReference type="PROSITE" id="PS50157"/>
    </source>
</evidence>